<dbReference type="Pfam" id="PF00675">
    <property type="entry name" value="Peptidase_M16"/>
    <property type="match status" value="1"/>
</dbReference>
<dbReference type="GO" id="GO:0006508">
    <property type="term" value="P:proteolysis"/>
    <property type="evidence" value="ECO:0007669"/>
    <property type="project" value="UniProtKB-KW"/>
</dbReference>
<comment type="caution">
    <text evidence="8">The sequence shown here is derived from an EMBL/GenBank/DDBJ whole genome shotgun (WGS) entry which is preliminary data.</text>
</comment>
<keyword evidence="4" id="KW-0862">Zinc</keyword>
<dbReference type="PANTHER" id="PTHR43690">
    <property type="entry name" value="NARDILYSIN"/>
    <property type="match status" value="1"/>
</dbReference>
<reference evidence="8" key="1">
    <citation type="journal article" date="2014" name="Front. Microbiol.">
        <title>High frequency of phylogenetically diverse reductive dehalogenase-homologous genes in deep subseafloor sedimentary metagenomes.</title>
        <authorList>
            <person name="Kawai M."/>
            <person name="Futagami T."/>
            <person name="Toyoda A."/>
            <person name="Takaki Y."/>
            <person name="Nishi S."/>
            <person name="Hori S."/>
            <person name="Arai W."/>
            <person name="Tsubouchi T."/>
            <person name="Morono Y."/>
            <person name="Uchiyama I."/>
            <person name="Ito T."/>
            <person name="Fujiyama A."/>
            <person name="Inagaki F."/>
            <person name="Takami H."/>
        </authorList>
    </citation>
    <scope>NUCLEOTIDE SEQUENCE</scope>
    <source>
        <strain evidence="8">Expedition CK06-06</strain>
    </source>
</reference>
<dbReference type="GO" id="GO:0008237">
    <property type="term" value="F:metallopeptidase activity"/>
    <property type="evidence" value="ECO:0007669"/>
    <property type="project" value="UniProtKB-KW"/>
</dbReference>
<evidence type="ECO:0000259" key="7">
    <source>
        <dbReference type="Pfam" id="PF05193"/>
    </source>
</evidence>
<evidence type="ECO:0008006" key="9">
    <source>
        <dbReference type="Google" id="ProtNLM"/>
    </source>
</evidence>
<dbReference type="Gene3D" id="3.30.830.10">
    <property type="entry name" value="Metalloenzyme, LuxS/M16 peptidase-like"/>
    <property type="match status" value="1"/>
</dbReference>
<keyword evidence="5" id="KW-0482">Metalloprotease</keyword>
<comment type="similarity">
    <text evidence="1">Belongs to the peptidase M16 family.</text>
</comment>
<dbReference type="InterPro" id="IPR050626">
    <property type="entry name" value="Peptidase_M16"/>
</dbReference>
<name>X0ZXJ9_9ZZZZ</name>
<accession>X0ZXJ9</accession>
<evidence type="ECO:0000256" key="1">
    <source>
        <dbReference type="ARBA" id="ARBA00007261"/>
    </source>
</evidence>
<evidence type="ECO:0000256" key="2">
    <source>
        <dbReference type="ARBA" id="ARBA00022670"/>
    </source>
</evidence>
<evidence type="ECO:0000256" key="4">
    <source>
        <dbReference type="ARBA" id="ARBA00022833"/>
    </source>
</evidence>
<gene>
    <name evidence="8" type="ORF">S01H1_76029</name>
</gene>
<sequence>KISTTAEKSPAESNELNNILPVDKKITIGKLKNGFTYYIRENQKPENRLELRLVVKTGSVLEDDDQQGLAHFTEHMAFNGTKNFEKQELVDYLESIGMRFGPDLNAHTSFDETVYMLQVPADSIHIIEKAFQILEDWAHNISFDDEEIDKERGVIVEEWRSRRGASARMNDKQYPILFQGSRYAERMPVGKMEIVETFPYDTIRRFYRDWYRPDLMAVIAVGDFDREWIENKIRTHF</sequence>
<dbReference type="PANTHER" id="PTHR43690:SF34">
    <property type="entry name" value="ZINC PROTEASE PQQL-LIKE"/>
    <property type="match status" value="1"/>
</dbReference>
<dbReference type="EMBL" id="BARS01050997">
    <property type="protein sequence ID" value="GAG52776.1"/>
    <property type="molecule type" value="Genomic_DNA"/>
</dbReference>
<evidence type="ECO:0000259" key="6">
    <source>
        <dbReference type="Pfam" id="PF00675"/>
    </source>
</evidence>
<dbReference type="AlphaFoldDB" id="X0ZXJ9"/>
<feature type="non-terminal residue" evidence="8">
    <location>
        <position position="237"/>
    </location>
</feature>
<evidence type="ECO:0000313" key="8">
    <source>
        <dbReference type="EMBL" id="GAG52776.1"/>
    </source>
</evidence>
<keyword evidence="3" id="KW-0378">Hydrolase</keyword>
<keyword evidence="2" id="KW-0645">Protease</keyword>
<protein>
    <recommendedName>
        <fullName evidence="9">Peptidase M16 N-terminal domain-containing protein</fullName>
    </recommendedName>
</protein>
<proteinExistence type="inferred from homology"/>
<evidence type="ECO:0000256" key="5">
    <source>
        <dbReference type="ARBA" id="ARBA00023049"/>
    </source>
</evidence>
<dbReference type="InterPro" id="IPR007863">
    <property type="entry name" value="Peptidase_M16_C"/>
</dbReference>
<evidence type="ECO:0000256" key="3">
    <source>
        <dbReference type="ARBA" id="ARBA00022801"/>
    </source>
</evidence>
<dbReference type="InterPro" id="IPR011765">
    <property type="entry name" value="Pept_M16_N"/>
</dbReference>
<organism evidence="8">
    <name type="scientific">marine sediment metagenome</name>
    <dbReference type="NCBI Taxonomy" id="412755"/>
    <lineage>
        <taxon>unclassified sequences</taxon>
        <taxon>metagenomes</taxon>
        <taxon>ecological metagenomes</taxon>
    </lineage>
</organism>
<feature type="domain" description="Peptidase M16 N-terminal" evidence="6">
    <location>
        <begin position="41"/>
        <end position="159"/>
    </location>
</feature>
<feature type="domain" description="Peptidase M16 C-terminal" evidence="7">
    <location>
        <begin position="198"/>
        <end position="237"/>
    </location>
</feature>
<dbReference type="InterPro" id="IPR011249">
    <property type="entry name" value="Metalloenz_LuxS/M16"/>
</dbReference>
<dbReference type="Pfam" id="PF05193">
    <property type="entry name" value="Peptidase_M16_C"/>
    <property type="match status" value="1"/>
</dbReference>
<dbReference type="GO" id="GO:0046872">
    <property type="term" value="F:metal ion binding"/>
    <property type="evidence" value="ECO:0007669"/>
    <property type="project" value="InterPro"/>
</dbReference>
<feature type="non-terminal residue" evidence="8">
    <location>
        <position position="1"/>
    </location>
</feature>
<dbReference type="SUPFAM" id="SSF63411">
    <property type="entry name" value="LuxS/MPP-like metallohydrolase"/>
    <property type="match status" value="1"/>
</dbReference>